<dbReference type="Proteomes" id="UP000540656">
    <property type="component" value="Unassembled WGS sequence"/>
</dbReference>
<feature type="domain" description="Peptidase M15C" evidence="3">
    <location>
        <begin position="448"/>
        <end position="520"/>
    </location>
</feature>
<feature type="compositionally biased region" description="Polar residues" evidence="1">
    <location>
        <begin position="97"/>
        <end position="108"/>
    </location>
</feature>
<sequence length="522" mass="56764">MRLGTRSPASVPSALPPILVALVVVLGLFAAPISAHADEPSPTQAEPSDTTDPSDTAEPSETPEPSDTTEPSESTDPSTDPTPEPTPSEDEPSTPEQKSPTAPSADQLSTTLAMTATAARAWEETTLTVTLTDANGSPVPGATIDVVRRAGDGTTPVAAVTTAADGTATTTATQYRASSVNTFVANFAGTDTHTASSSDEVTAKLTAWASSISFSMPTYVYDEHSSTLKVTWRTSAGDPVTNGLVQFDRRSGSTWKRMKSVRTNSKGAAQWVTKIRIDSSWRARGVGVSWVKSDTSASRWIDNRPRMTPVKLPSSAPKPTKLPAQPRATKTGADLVIRTIPRSVWNNMTGISWRSGCPVGRWSLRLVQVNYWAFDGYRRRGEIVVHEDAARKVGKAFSSMYARRLPIRSMYRVDRFGYNSRLNGADDYKSMAADNTSGFNCRTVVNKPGVRSPHSYGGSIDVNPWENPYRSATGYTPNSWWPYRSHSKVAWRNSSHIVVRVMNYNGLRWTYGAGDLHHFDAR</sequence>
<name>A0A7Y9RXB2_9ACTN</name>
<dbReference type="RefSeq" id="WP_179501557.1">
    <property type="nucleotide sequence ID" value="NZ_JACCAA010000001.1"/>
</dbReference>
<dbReference type="InterPro" id="IPR008964">
    <property type="entry name" value="Invasin/intimin_cell_adhesion"/>
</dbReference>
<evidence type="ECO:0000259" key="3">
    <source>
        <dbReference type="Pfam" id="PF13539"/>
    </source>
</evidence>
<keyword evidence="5" id="KW-1185">Reference proteome</keyword>
<proteinExistence type="predicted"/>
<reference evidence="4 5" key="1">
    <citation type="submission" date="2020-07" db="EMBL/GenBank/DDBJ databases">
        <title>Sequencing the genomes of 1000 actinobacteria strains.</title>
        <authorList>
            <person name="Klenk H.-P."/>
        </authorList>
    </citation>
    <scope>NUCLEOTIDE SEQUENCE [LARGE SCALE GENOMIC DNA]</scope>
    <source>
        <strain evidence="4 5">DSM 23819</strain>
    </source>
</reference>
<dbReference type="InterPro" id="IPR013783">
    <property type="entry name" value="Ig-like_fold"/>
</dbReference>
<evidence type="ECO:0000256" key="1">
    <source>
        <dbReference type="SAM" id="MobiDB-lite"/>
    </source>
</evidence>
<dbReference type="SUPFAM" id="SSF49373">
    <property type="entry name" value="Invasin/intimin cell-adhesion fragments"/>
    <property type="match status" value="1"/>
</dbReference>
<evidence type="ECO:0000313" key="4">
    <source>
        <dbReference type="EMBL" id="NYG58386.1"/>
    </source>
</evidence>
<dbReference type="EMBL" id="JACCAA010000001">
    <property type="protein sequence ID" value="NYG58386.1"/>
    <property type="molecule type" value="Genomic_DNA"/>
</dbReference>
<feature type="signal peptide" evidence="2">
    <location>
        <begin position="1"/>
        <end position="37"/>
    </location>
</feature>
<keyword evidence="2" id="KW-0732">Signal</keyword>
<feature type="chain" id="PRO_5031500387" evidence="2">
    <location>
        <begin position="38"/>
        <end position="522"/>
    </location>
</feature>
<accession>A0A7Y9RXB2</accession>
<dbReference type="GO" id="GO:0005975">
    <property type="term" value="P:carbohydrate metabolic process"/>
    <property type="evidence" value="ECO:0007669"/>
    <property type="project" value="UniProtKB-ARBA"/>
</dbReference>
<organism evidence="4 5">
    <name type="scientific">Nocardioides daedukensis</name>
    <dbReference type="NCBI Taxonomy" id="634462"/>
    <lineage>
        <taxon>Bacteria</taxon>
        <taxon>Bacillati</taxon>
        <taxon>Actinomycetota</taxon>
        <taxon>Actinomycetes</taxon>
        <taxon>Propionibacteriales</taxon>
        <taxon>Nocardioidaceae</taxon>
        <taxon>Nocardioides</taxon>
    </lineage>
</organism>
<feature type="compositionally biased region" description="Low complexity" evidence="1">
    <location>
        <begin position="53"/>
        <end position="79"/>
    </location>
</feature>
<dbReference type="Gene3D" id="2.60.40.10">
    <property type="entry name" value="Immunoglobulins"/>
    <property type="match status" value="1"/>
</dbReference>
<keyword evidence="4" id="KW-0378">Hydrolase</keyword>
<dbReference type="InterPro" id="IPR039561">
    <property type="entry name" value="Peptidase_M15C"/>
</dbReference>
<evidence type="ECO:0000313" key="5">
    <source>
        <dbReference type="Proteomes" id="UP000540656"/>
    </source>
</evidence>
<dbReference type="Gene3D" id="3.30.1380.10">
    <property type="match status" value="1"/>
</dbReference>
<gene>
    <name evidence="4" type="ORF">BJ980_001309</name>
</gene>
<dbReference type="SUPFAM" id="SSF55166">
    <property type="entry name" value="Hedgehog/DD-peptidase"/>
    <property type="match status" value="1"/>
</dbReference>
<comment type="caution">
    <text evidence="4">The sequence shown here is derived from an EMBL/GenBank/DDBJ whole genome shotgun (WGS) entry which is preliminary data.</text>
</comment>
<dbReference type="AlphaFoldDB" id="A0A7Y9RXB2"/>
<dbReference type="Pfam" id="PF13539">
    <property type="entry name" value="Peptidase_M15_4"/>
    <property type="match status" value="1"/>
</dbReference>
<feature type="compositionally biased region" description="Polar residues" evidence="1">
    <location>
        <begin position="41"/>
        <end position="51"/>
    </location>
</feature>
<feature type="region of interest" description="Disordered" evidence="1">
    <location>
        <begin position="305"/>
        <end position="328"/>
    </location>
</feature>
<dbReference type="InterPro" id="IPR009045">
    <property type="entry name" value="Zn_M74/Hedgehog-like"/>
</dbReference>
<feature type="region of interest" description="Disordered" evidence="1">
    <location>
        <begin position="35"/>
        <end position="108"/>
    </location>
</feature>
<protein>
    <submittedName>
        <fullName evidence="4">5-hydroxyisourate hydrolase-like protein (Transthyretin family)</fullName>
    </submittedName>
</protein>
<dbReference type="GO" id="GO:0008233">
    <property type="term" value="F:peptidase activity"/>
    <property type="evidence" value="ECO:0007669"/>
    <property type="project" value="InterPro"/>
</dbReference>
<evidence type="ECO:0000256" key="2">
    <source>
        <dbReference type="SAM" id="SignalP"/>
    </source>
</evidence>